<protein>
    <submittedName>
        <fullName evidence="1">Uncharacterized protein</fullName>
    </submittedName>
</protein>
<reference evidence="1 2" key="1">
    <citation type="submission" date="2019-03" db="EMBL/GenBank/DDBJ databases">
        <title>Genomics of glacier-inhabiting Cryobacterium strains.</title>
        <authorList>
            <person name="Liu Q."/>
            <person name="Xin Y.-H."/>
        </authorList>
    </citation>
    <scope>NUCLEOTIDE SEQUENCE [LARGE SCALE GENOMIC DNA]</scope>
    <source>
        <strain evidence="1 2">Hz16</strain>
    </source>
</reference>
<dbReference type="Proteomes" id="UP000297983">
    <property type="component" value="Unassembled WGS sequence"/>
</dbReference>
<evidence type="ECO:0000313" key="2">
    <source>
        <dbReference type="Proteomes" id="UP000297983"/>
    </source>
</evidence>
<dbReference type="AlphaFoldDB" id="A0A4R9ASC0"/>
<keyword evidence="2" id="KW-1185">Reference proteome</keyword>
<name>A0A4R9ASC0_9MICO</name>
<organism evidence="1 2">
    <name type="scientific">Cryobacterium gelidum</name>
    <dbReference type="NCBI Taxonomy" id="1259164"/>
    <lineage>
        <taxon>Bacteria</taxon>
        <taxon>Bacillati</taxon>
        <taxon>Actinomycetota</taxon>
        <taxon>Actinomycetes</taxon>
        <taxon>Micrococcales</taxon>
        <taxon>Microbacteriaceae</taxon>
        <taxon>Cryobacterium</taxon>
    </lineage>
</organism>
<proteinExistence type="predicted"/>
<accession>A0A4R9ASC0</accession>
<comment type="caution">
    <text evidence="1">The sequence shown here is derived from an EMBL/GenBank/DDBJ whole genome shotgun (WGS) entry which is preliminary data.</text>
</comment>
<gene>
    <name evidence="1" type="ORF">E3T50_13455</name>
</gene>
<evidence type="ECO:0000313" key="1">
    <source>
        <dbReference type="EMBL" id="TFD68182.1"/>
    </source>
</evidence>
<dbReference type="Pfam" id="PF13558">
    <property type="entry name" value="SbcC_Walker_B"/>
    <property type="match status" value="1"/>
</dbReference>
<sequence>MRMQRLPRRCGRRFAFRSPRPPTSTAVIQADTASSIAATTADVLWLAAVAAGDEALRARTEWDAGEAVHRRACHHAELPETEPKLRERFQQLRITVSTCDKATAFAETFARQRRTFQTASDDVSDAVTAADTQMLLADESGERWRSEAAVIRKLEATIGVSAEQVMDELANVESALRTAGTLRDKTDRQARDAASRHGTAVTTVDNATDRAVAMATKATDVAERVHAILRLPGVTDTVEATERPEGATPAELVGWLRSNVTNAKQRPVSLDAVHIALDTLRDHVNLMFDVHRKTTSHEVLLVELIGGEGTHPLPTAAADLASRAETGRQAIMQSEAEVFSRFIVDGVATDMRKIIRLAKETIRDTSARVSAHRTSNGIGVRLKFADKDDVTEAVNRIRQLVAIADQVRSAAENEELSTLLRQTVQDAYNLNRAEGYGKALADSLDYRNWYIVEPVVLGPNDGQERTLKGAKLSEGELRYVTYLALISALDSHLSALPPIAPRLILLDDAYAMVDDHGRRILTSILVERDIDFMMTGFDLWLHYANIHSLDEYEIRSTGEETPTTAVRYHWDGQRHHLREV</sequence>
<dbReference type="EMBL" id="SOHL01000027">
    <property type="protein sequence ID" value="TFD68182.1"/>
    <property type="molecule type" value="Genomic_DNA"/>
</dbReference>